<comment type="caution">
    <text evidence="7">Lacks conserved residue(s) required for the propagation of feature annotation.</text>
</comment>
<keyword evidence="4 7" id="KW-0378">Hydrolase</keyword>
<dbReference type="InterPro" id="IPR008901">
    <property type="entry name" value="ACER"/>
</dbReference>
<evidence type="ECO:0000256" key="3">
    <source>
        <dbReference type="ARBA" id="ARBA00022692"/>
    </source>
</evidence>
<evidence type="ECO:0000256" key="5">
    <source>
        <dbReference type="ARBA" id="ARBA00022989"/>
    </source>
</evidence>
<comment type="function">
    <text evidence="7">Hydrolyzes the sphingolipid ceramide into sphingosine and free fatty acid.</text>
</comment>
<feature type="transmembrane region" description="Helical" evidence="7">
    <location>
        <begin position="121"/>
        <end position="142"/>
    </location>
</feature>
<evidence type="ECO:0000256" key="4">
    <source>
        <dbReference type="ARBA" id="ARBA00022801"/>
    </source>
</evidence>
<comment type="similarity">
    <text evidence="2 7">Belongs to the alkaline ceramidase family.</text>
</comment>
<gene>
    <name evidence="9" type="primary">LOC100208433</name>
</gene>
<evidence type="ECO:0000313" key="9">
    <source>
        <dbReference type="RefSeq" id="XP_065648718.1"/>
    </source>
</evidence>
<evidence type="ECO:0000256" key="2">
    <source>
        <dbReference type="ARBA" id="ARBA00009780"/>
    </source>
</evidence>
<feature type="transmembrane region" description="Helical" evidence="7">
    <location>
        <begin position="221"/>
        <end position="241"/>
    </location>
</feature>
<sequence>MAPPMIRENVSGVYGYPTSTMDWCEENFVVTYAIAEFWNTISNWVMIFPPMFVAYRLWKFQLAENRVITAFIALMAIGFGSFAFHCTLLYQSQLLDELPMIYGTCVMLYCMLELRGIENKLNIFTSAVLLAISIAITMIYVLLKNPLIFLYSYGTLATTLFMLNIRACARYTGNRKLLILSLASYTFGFILWNIDNEYCHKVRKVRNALPFLFQSITQLHALWHFFAGIGTYGQIIFTMDLRIKCLRFESRSAYICKYILYFIKAQSFKHNFKANKN</sequence>
<name>A0ABM4BI65_HYDVU</name>
<organism evidence="8 9">
    <name type="scientific">Hydra vulgaris</name>
    <name type="common">Hydra</name>
    <name type="synonym">Hydra attenuata</name>
    <dbReference type="NCBI Taxonomy" id="6087"/>
    <lineage>
        <taxon>Eukaryota</taxon>
        <taxon>Metazoa</taxon>
        <taxon>Cnidaria</taxon>
        <taxon>Hydrozoa</taxon>
        <taxon>Hydroidolina</taxon>
        <taxon>Anthoathecata</taxon>
        <taxon>Aplanulata</taxon>
        <taxon>Hydridae</taxon>
        <taxon>Hydra</taxon>
    </lineage>
</organism>
<feature type="transmembrane region" description="Helical" evidence="7">
    <location>
        <begin position="177"/>
        <end position="194"/>
    </location>
</feature>
<evidence type="ECO:0000256" key="7">
    <source>
        <dbReference type="RuleBase" id="RU364079"/>
    </source>
</evidence>
<dbReference type="PANTHER" id="PTHR46187:SF3">
    <property type="entry name" value="ALKALINE CERAMIDASE 3"/>
    <property type="match status" value="1"/>
</dbReference>
<evidence type="ECO:0000313" key="8">
    <source>
        <dbReference type="Proteomes" id="UP001652625"/>
    </source>
</evidence>
<comment type="subcellular location">
    <subcellularLocation>
        <location evidence="1">Membrane</location>
        <topology evidence="1">Multi-pass membrane protein</topology>
    </subcellularLocation>
</comment>
<protein>
    <recommendedName>
        <fullName evidence="7">Alkaline ceramidase</fullName>
        <ecNumber evidence="7">3.5.1.-</ecNumber>
    </recommendedName>
</protein>
<dbReference type="Pfam" id="PF05875">
    <property type="entry name" value="Ceramidase"/>
    <property type="match status" value="1"/>
</dbReference>
<reference evidence="9" key="1">
    <citation type="submission" date="2025-08" db="UniProtKB">
        <authorList>
            <consortium name="RefSeq"/>
        </authorList>
    </citation>
    <scope>IDENTIFICATION</scope>
</reference>
<dbReference type="GeneID" id="100208433"/>
<dbReference type="EC" id="3.5.1.-" evidence="7"/>
<keyword evidence="7" id="KW-0443">Lipid metabolism</keyword>
<keyword evidence="3 7" id="KW-0812">Transmembrane</keyword>
<proteinExistence type="inferred from homology"/>
<feature type="transmembrane region" description="Helical" evidence="7">
    <location>
        <begin position="70"/>
        <end position="92"/>
    </location>
</feature>
<dbReference type="RefSeq" id="XP_065648718.1">
    <property type="nucleotide sequence ID" value="XM_065792646.1"/>
</dbReference>
<dbReference type="Proteomes" id="UP001652625">
    <property type="component" value="Chromosome 03"/>
</dbReference>
<dbReference type="PANTHER" id="PTHR46187">
    <property type="entry name" value="ALKALINE CERAMIDASE 3"/>
    <property type="match status" value="1"/>
</dbReference>
<keyword evidence="5 7" id="KW-1133">Transmembrane helix</keyword>
<keyword evidence="6 7" id="KW-0472">Membrane</keyword>
<accession>A0ABM4BI65</accession>
<keyword evidence="8" id="KW-1185">Reference proteome</keyword>
<evidence type="ECO:0000256" key="6">
    <source>
        <dbReference type="ARBA" id="ARBA00023136"/>
    </source>
</evidence>
<feature type="transmembrane region" description="Helical" evidence="7">
    <location>
        <begin position="148"/>
        <end position="165"/>
    </location>
</feature>
<evidence type="ECO:0000256" key="1">
    <source>
        <dbReference type="ARBA" id="ARBA00004141"/>
    </source>
</evidence>